<dbReference type="OrthoDB" id="9802264at2"/>
<dbReference type="SUPFAM" id="SSF52540">
    <property type="entry name" value="P-loop containing nucleoside triphosphate hydrolases"/>
    <property type="match status" value="1"/>
</dbReference>
<dbReference type="Gene3D" id="2.40.50.100">
    <property type="match status" value="1"/>
</dbReference>
<evidence type="ECO:0000256" key="3">
    <source>
        <dbReference type="ARBA" id="ARBA00022741"/>
    </source>
</evidence>
<dbReference type="InterPro" id="IPR003593">
    <property type="entry name" value="AAA+_ATPase"/>
</dbReference>
<evidence type="ECO:0000256" key="5">
    <source>
        <dbReference type="ARBA" id="ARBA00022967"/>
    </source>
</evidence>
<dbReference type="RefSeq" id="WP_124022834.1">
    <property type="nucleotide sequence ID" value="NZ_RPOH01000010.1"/>
</dbReference>
<dbReference type="GO" id="GO:0055052">
    <property type="term" value="C:ATP-binding cassette (ABC) transporter complex, substrate-binding subunit-containing"/>
    <property type="evidence" value="ECO:0007669"/>
    <property type="project" value="TreeGrafter"/>
</dbReference>
<evidence type="ECO:0000313" key="9">
    <source>
        <dbReference type="Proteomes" id="UP000268615"/>
    </source>
</evidence>
<dbReference type="InterPro" id="IPR003439">
    <property type="entry name" value="ABC_transporter-like_ATP-bd"/>
</dbReference>
<evidence type="ECO:0000256" key="4">
    <source>
        <dbReference type="ARBA" id="ARBA00022840"/>
    </source>
</evidence>
<dbReference type="Gene3D" id="3.40.50.300">
    <property type="entry name" value="P-loop containing nucleotide triphosphate hydrolases"/>
    <property type="match status" value="1"/>
</dbReference>
<dbReference type="PROSITE" id="PS00211">
    <property type="entry name" value="ABC_TRANSPORTER_1"/>
    <property type="match status" value="1"/>
</dbReference>
<dbReference type="GO" id="GO:0005524">
    <property type="term" value="F:ATP binding"/>
    <property type="evidence" value="ECO:0007669"/>
    <property type="project" value="UniProtKB-KW"/>
</dbReference>
<dbReference type="InterPro" id="IPR027417">
    <property type="entry name" value="P-loop_NTPase"/>
</dbReference>
<keyword evidence="4 8" id="KW-0067">ATP-binding</keyword>
<dbReference type="SMART" id="SM00382">
    <property type="entry name" value="AAA"/>
    <property type="match status" value="1"/>
</dbReference>
<dbReference type="PROSITE" id="PS50893">
    <property type="entry name" value="ABC_TRANSPORTER_2"/>
    <property type="match status" value="1"/>
</dbReference>
<dbReference type="SUPFAM" id="SSF50331">
    <property type="entry name" value="MOP-like"/>
    <property type="match status" value="1"/>
</dbReference>
<dbReference type="Proteomes" id="UP000268615">
    <property type="component" value="Unassembled WGS sequence"/>
</dbReference>
<sequence>MASVSVNQIAKGYGETAVLKGVSLDIRDGEFLTLIGPSGCGKSTMLRILAGLEQQDSGSIELDGENIDGRRPAGRDVAMVFQSYALYPHFTVFDNIALPLRMQRLSRTQRLPVLGSLMPARKSIEQVIADEVNQVAKMLNIDHLLQRKPGQLSGGQRQRVALGRAMVRHPKIFLMDEPLSNLDARLRVQMRAEIVALHRRLGVTFVYVTHDQAEAMTMSDRVAVMVGGDILQIAAPEELYRNPAEIRVAELIGSPKINILAADAMPGAPRYGFAAVHRIGFRPEAASVVASGTGMLEGVVSNIENFGADIFIHVALGQAGTIIVRRDPHAPRLSPGNAVGIMLDVRQMLFFDTDGKRLTKEERIAV</sequence>
<dbReference type="Pfam" id="PF00005">
    <property type="entry name" value="ABC_tran"/>
    <property type="match status" value="1"/>
</dbReference>
<dbReference type="CDD" id="cd03301">
    <property type="entry name" value="ABC_MalK_N"/>
    <property type="match status" value="1"/>
</dbReference>
<feature type="domain" description="ABC transporter" evidence="7">
    <location>
        <begin position="4"/>
        <end position="252"/>
    </location>
</feature>
<comment type="caution">
    <text evidence="8">The sequence shown here is derived from an EMBL/GenBank/DDBJ whole genome shotgun (WGS) entry which is preliminary data.</text>
</comment>
<dbReference type="EMBL" id="RPOH01000010">
    <property type="protein sequence ID" value="RPH30208.1"/>
    <property type="molecule type" value="Genomic_DNA"/>
</dbReference>
<dbReference type="Gene3D" id="2.40.50.140">
    <property type="entry name" value="Nucleic acid-binding proteins"/>
    <property type="match status" value="1"/>
</dbReference>
<keyword evidence="6" id="KW-0472">Membrane</keyword>
<dbReference type="InterPro" id="IPR017871">
    <property type="entry name" value="ABC_transporter-like_CS"/>
</dbReference>
<keyword evidence="1" id="KW-0813">Transport</keyword>
<dbReference type="FunFam" id="3.40.50.300:FF:000042">
    <property type="entry name" value="Maltose/maltodextrin ABC transporter, ATP-binding protein"/>
    <property type="match status" value="1"/>
</dbReference>
<evidence type="ECO:0000259" key="7">
    <source>
        <dbReference type="PROSITE" id="PS50893"/>
    </source>
</evidence>
<gene>
    <name evidence="8" type="ORF">EHN07_03605</name>
</gene>
<dbReference type="InterPro" id="IPR015855">
    <property type="entry name" value="ABC_transpr_MalK-like"/>
</dbReference>
<evidence type="ECO:0000256" key="1">
    <source>
        <dbReference type="ARBA" id="ARBA00022448"/>
    </source>
</evidence>
<evidence type="ECO:0000313" key="8">
    <source>
        <dbReference type="EMBL" id="RPH30208.1"/>
    </source>
</evidence>
<keyword evidence="3" id="KW-0547">Nucleotide-binding</keyword>
<dbReference type="InterPro" id="IPR047641">
    <property type="entry name" value="ABC_transpr_MalK/UgpC-like"/>
</dbReference>
<evidence type="ECO:0000256" key="2">
    <source>
        <dbReference type="ARBA" id="ARBA00022475"/>
    </source>
</evidence>
<proteinExistence type="predicted"/>
<evidence type="ECO:0000256" key="6">
    <source>
        <dbReference type="ARBA" id="ARBA00023136"/>
    </source>
</evidence>
<reference evidence="8 9" key="1">
    <citation type="submission" date="2018-11" db="EMBL/GenBank/DDBJ databases">
        <title>Draft genome sequence of Buttiauxella warmboldiae CCUG 35512.</title>
        <authorList>
            <person name="Salva-Serra F."/>
            <person name="Marathe N."/>
            <person name="Moore E."/>
            <person name="Svensson L."/>
            <person name="Engstrom-Jakobsson H."/>
        </authorList>
    </citation>
    <scope>NUCLEOTIDE SEQUENCE [LARGE SCALE GENOMIC DNA]</scope>
    <source>
        <strain evidence="8 9">CCUG 35512</strain>
    </source>
</reference>
<dbReference type="PANTHER" id="PTHR43875:SF15">
    <property type="entry name" value="TREHALOSE IMPORT ATP-BINDING PROTEIN SUGC"/>
    <property type="match status" value="1"/>
</dbReference>
<keyword evidence="2" id="KW-1003">Cell membrane</keyword>
<dbReference type="GO" id="GO:0016887">
    <property type="term" value="F:ATP hydrolysis activity"/>
    <property type="evidence" value="ECO:0007669"/>
    <property type="project" value="InterPro"/>
</dbReference>
<dbReference type="PANTHER" id="PTHR43875">
    <property type="entry name" value="MALTODEXTRIN IMPORT ATP-BINDING PROTEIN MSMX"/>
    <property type="match status" value="1"/>
</dbReference>
<keyword evidence="5" id="KW-1278">Translocase</keyword>
<dbReference type="InterPro" id="IPR013611">
    <property type="entry name" value="Transp-assoc_OB_typ2"/>
</dbReference>
<dbReference type="GO" id="GO:0140359">
    <property type="term" value="F:ABC-type transporter activity"/>
    <property type="evidence" value="ECO:0007669"/>
    <property type="project" value="InterPro"/>
</dbReference>
<protein>
    <submittedName>
        <fullName evidence="8">ABC transporter ATP-binding protein</fullName>
    </submittedName>
</protein>
<dbReference type="InterPro" id="IPR008995">
    <property type="entry name" value="Mo/tungstate-bd_C_term_dom"/>
</dbReference>
<dbReference type="AlphaFoldDB" id="A0A3N5DP23"/>
<name>A0A3N5DP23_9ENTR</name>
<dbReference type="InterPro" id="IPR012340">
    <property type="entry name" value="NA-bd_OB-fold"/>
</dbReference>
<dbReference type="Pfam" id="PF08402">
    <property type="entry name" value="TOBE_2"/>
    <property type="match status" value="1"/>
</dbReference>
<keyword evidence="9" id="KW-1185">Reference proteome</keyword>
<organism evidence="8 9">
    <name type="scientific">Buttiauxella warmboldiae</name>
    <dbReference type="NCBI Taxonomy" id="82993"/>
    <lineage>
        <taxon>Bacteria</taxon>
        <taxon>Pseudomonadati</taxon>
        <taxon>Pseudomonadota</taxon>
        <taxon>Gammaproteobacteria</taxon>
        <taxon>Enterobacterales</taxon>
        <taxon>Enterobacteriaceae</taxon>
        <taxon>Buttiauxella</taxon>
    </lineage>
</organism>
<dbReference type="GO" id="GO:0008643">
    <property type="term" value="P:carbohydrate transport"/>
    <property type="evidence" value="ECO:0007669"/>
    <property type="project" value="InterPro"/>
</dbReference>
<accession>A0A3N5DP23</accession>